<dbReference type="Proteomes" id="UP000518887">
    <property type="component" value="Unassembled WGS sequence"/>
</dbReference>
<dbReference type="Gene3D" id="3.30.70.270">
    <property type="match status" value="1"/>
</dbReference>
<dbReference type="InterPro" id="IPR000160">
    <property type="entry name" value="GGDEF_dom"/>
</dbReference>
<name>A0A7W8G6H5_9SPIR</name>
<dbReference type="AlphaFoldDB" id="A0A7W8G6H5"/>
<accession>A0A7W8G6H5</accession>
<dbReference type="EC" id="2.7.7.65" evidence="1"/>
<dbReference type="PROSITE" id="PS50887">
    <property type="entry name" value="GGDEF"/>
    <property type="match status" value="1"/>
</dbReference>
<dbReference type="PANTHER" id="PTHR45138:SF9">
    <property type="entry name" value="DIGUANYLATE CYCLASE DGCM-RELATED"/>
    <property type="match status" value="1"/>
</dbReference>
<dbReference type="EMBL" id="JACHFQ010000001">
    <property type="protein sequence ID" value="MBB5224696.1"/>
    <property type="molecule type" value="Genomic_DNA"/>
</dbReference>
<keyword evidence="5" id="KW-1185">Reference proteome</keyword>
<evidence type="ECO:0000259" key="3">
    <source>
        <dbReference type="PROSITE" id="PS50887"/>
    </source>
</evidence>
<evidence type="ECO:0000256" key="2">
    <source>
        <dbReference type="ARBA" id="ARBA00034247"/>
    </source>
</evidence>
<dbReference type="InterPro" id="IPR029787">
    <property type="entry name" value="Nucleotide_cyclase"/>
</dbReference>
<dbReference type="InterPro" id="IPR043128">
    <property type="entry name" value="Rev_trsase/Diguanyl_cyclase"/>
</dbReference>
<comment type="catalytic activity">
    <reaction evidence="2">
        <text>2 GTP = 3',3'-c-di-GMP + 2 diphosphate</text>
        <dbReference type="Rhea" id="RHEA:24898"/>
        <dbReference type="ChEBI" id="CHEBI:33019"/>
        <dbReference type="ChEBI" id="CHEBI:37565"/>
        <dbReference type="ChEBI" id="CHEBI:58805"/>
        <dbReference type="EC" id="2.7.7.65"/>
    </reaction>
</comment>
<dbReference type="SMART" id="SM00267">
    <property type="entry name" value="GGDEF"/>
    <property type="match status" value="1"/>
</dbReference>
<organism evidence="4 5">
    <name type="scientific">Treponema ruminis</name>
    <dbReference type="NCBI Taxonomy" id="744515"/>
    <lineage>
        <taxon>Bacteria</taxon>
        <taxon>Pseudomonadati</taxon>
        <taxon>Spirochaetota</taxon>
        <taxon>Spirochaetia</taxon>
        <taxon>Spirochaetales</taxon>
        <taxon>Treponemataceae</taxon>
        <taxon>Treponema</taxon>
    </lineage>
</organism>
<protein>
    <recommendedName>
        <fullName evidence="1">diguanylate cyclase</fullName>
        <ecNumber evidence="1">2.7.7.65</ecNumber>
    </recommendedName>
</protein>
<evidence type="ECO:0000256" key="1">
    <source>
        <dbReference type="ARBA" id="ARBA00012528"/>
    </source>
</evidence>
<evidence type="ECO:0000313" key="5">
    <source>
        <dbReference type="Proteomes" id="UP000518887"/>
    </source>
</evidence>
<dbReference type="RefSeq" id="WP_184656301.1">
    <property type="nucleotide sequence ID" value="NZ_JACHFQ010000001.1"/>
</dbReference>
<comment type="caution">
    <text evidence="4">The sequence shown here is derived from an EMBL/GenBank/DDBJ whole genome shotgun (WGS) entry which is preliminary data.</text>
</comment>
<dbReference type="GO" id="GO:0052621">
    <property type="term" value="F:diguanylate cyclase activity"/>
    <property type="evidence" value="ECO:0007669"/>
    <property type="project" value="UniProtKB-EC"/>
</dbReference>
<sequence>MDFQVFVNTFSSACAVLSVKKGLAGHPSEVRIHKANDLYKETMGVARYRDDMLYSDMVPKDDKFEDFCYRCAVQKQKLHTYVETRYMNCWSDISFLPLEGGDDNISYCAFFFEFTKKPDASRMSTISAEIASAVIKNCVILRSSTDFYSSLNLVLEDLLIKSGGVATCIIQVDRKNRDYEVLCEKFFSKEASMKEHRHLLPYEVVETWDETIGGSDGIILKDNHDMLALEKINPLWAENLKQTLVTSLILFPLMQGKTAMGYLFIANFDTQKLVQIKELASLTAFFLTSEISEHILVEKLERLGHEDLLTGVKNRNSMNNRVDLFVSGEQKIAAPFGVVFADLNGLKQMNDKKGHAAGDVLIKAAANCIKSVFTEDEIYRAGGDEFVIISPACSKEEFEEKVKKLKSKSCYGSQVSLAVGSDWNEDGEDLRHSMHLADEAMYRDKENFYKMHSDVDRRNKPPLQQI</sequence>
<dbReference type="NCBIfam" id="TIGR00254">
    <property type="entry name" value="GGDEF"/>
    <property type="match status" value="1"/>
</dbReference>
<dbReference type="PANTHER" id="PTHR45138">
    <property type="entry name" value="REGULATORY COMPONENTS OF SENSORY TRANSDUCTION SYSTEM"/>
    <property type="match status" value="1"/>
</dbReference>
<feature type="domain" description="GGDEF" evidence="3">
    <location>
        <begin position="334"/>
        <end position="454"/>
    </location>
</feature>
<dbReference type="SUPFAM" id="SSF55073">
    <property type="entry name" value="Nucleotide cyclase"/>
    <property type="match status" value="1"/>
</dbReference>
<dbReference type="Pfam" id="PF00990">
    <property type="entry name" value="GGDEF"/>
    <property type="match status" value="1"/>
</dbReference>
<dbReference type="InterPro" id="IPR050469">
    <property type="entry name" value="Diguanylate_Cyclase"/>
</dbReference>
<dbReference type="CDD" id="cd01949">
    <property type="entry name" value="GGDEF"/>
    <property type="match status" value="1"/>
</dbReference>
<proteinExistence type="predicted"/>
<gene>
    <name evidence="4" type="ORF">HNP76_000036</name>
</gene>
<reference evidence="4 5" key="1">
    <citation type="submission" date="2020-08" db="EMBL/GenBank/DDBJ databases">
        <title>Genomic Encyclopedia of Type Strains, Phase IV (KMG-IV): sequencing the most valuable type-strain genomes for metagenomic binning, comparative biology and taxonomic classification.</title>
        <authorList>
            <person name="Goeker M."/>
        </authorList>
    </citation>
    <scope>NUCLEOTIDE SEQUENCE [LARGE SCALE GENOMIC DNA]</scope>
    <source>
        <strain evidence="4 5">DSM 103462</strain>
    </source>
</reference>
<evidence type="ECO:0000313" key="4">
    <source>
        <dbReference type="EMBL" id="MBB5224696.1"/>
    </source>
</evidence>